<feature type="compositionally biased region" description="Low complexity" evidence="1">
    <location>
        <begin position="25"/>
        <end position="48"/>
    </location>
</feature>
<dbReference type="Gene3D" id="1.25.40.10">
    <property type="entry name" value="Tetratricopeptide repeat domain"/>
    <property type="match status" value="1"/>
</dbReference>
<dbReference type="GO" id="GO:0010972">
    <property type="term" value="P:negative regulation of G2/M transition of mitotic cell cycle"/>
    <property type="evidence" value="ECO:0007669"/>
    <property type="project" value="TreeGrafter"/>
</dbReference>
<dbReference type="SUPFAM" id="SSF81901">
    <property type="entry name" value="HCP-like"/>
    <property type="match status" value="1"/>
</dbReference>
<evidence type="ECO:0000256" key="2">
    <source>
        <dbReference type="SAM" id="Phobius"/>
    </source>
</evidence>
<feature type="region of interest" description="Disordered" evidence="1">
    <location>
        <begin position="1"/>
        <end position="63"/>
    </location>
</feature>
<feature type="compositionally biased region" description="Polar residues" evidence="1">
    <location>
        <begin position="517"/>
        <end position="533"/>
    </location>
</feature>
<feature type="compositionally biased region" description="Low complexity" evidence="1">
    <location>
        <begin position="256"/>
        <end position="269"/>
    </location>
</feature>
<feature type="transmembrane region" description="Helical" evidence="2">
    <location>
        <begin position="787"/>
        <end position="810"/>
    </location>
</feature>
<reference evidence="4" key="1">
    <citation type="journal article" date="2011" name="Genome Biol.">
        <title>Comparative and functional genomics provide insights into the pathogenicity of dermatophytic fungi.</title>
        <authorList>
            <person name="Burmester A."/>
            <person name="Shelest E."/>
            <person name="Gloeckner G."/>
            <person name="Heddergott C."/>
            <person name="Schindler S."/>
            <person name="Staib P."/>
            <person name="Heidel A."/>
            <person name="Felder M."/>
            <person name="Petzold A."/>
            <person name="Szafranski K."/>
            <person name="Feuermann M."/>
            <person name="Pedruzzi I."/>
            <person name="Priebe S."/>
            <person name="Groth M."/>
            <person name="Winkler R."/>
            <person name="Li W."/>
            <person name="Kniemeyer O."/>
            <person name="Schroeckh V."/>
            <person name="Hertweck C."/>
            <person name="Hube B."/>
            <person name="White T.C."/>
            <person name="Platzer M."/>
            <person name="Guthke R."/>
            <person name="Heitman J."/>
            <person name="Woestemeyer J."/>
            <person name="Zipfel P.F."/>
            <person name="Monod M."/>
            <person name="Brakhage A.A."/>
        </authorList>
    </citation>
    <scope>NUCLEOTIDE SEQUENCE [LARGE SCALE GENOMIC DNA]</scope>
    <source>
        <strain evidence="4">ATCC MYA-4681 / CBS 112371</strain>
    </source>
</reference>
<evidence type="ECO:0000313" key="3">
    <source>
        <dbReference type="EMBL" id="EFE32747.1"/>
    </source>
</evidence>
<accession>D4AVJ1</accession>
<gene>
    <name evidence="3" type="ORF">ARB_00205</name>
</gene>
<dbReference type="PANTHER" id="PTHR43628:SF11">
    <property type="entry name" value="PROTEIN DSF2"/>
    <property type="match status" value="1"/>
</dbReference>
<dbReference type="PANTHER" id="PTHR43628">
    <property type="entry name" value="ACTIVATOR OF C KINASE PROTEIN 1-RELATED"/>
    <property type="match status" value="1"/>
</dbReference>
<feature type="compositionally biased region" description="Low complexity" evidence="1">
    <location>
        <begin position="470"/>
        <end position="498"/>
    </location>
</feature>
<keyword evidence="2" id="KW-0812">Transmembrane</keyword>
<sequence>MATPNNELPLPDSLSISQQSTSRLQASKPQARSPSPSQSPTPTQLHPSRPLVSPRLQHVAGEIPPALSPLDAFAAQGRLLAKQFDESRKAGRRLSRLPPASVERSLSQPRGGYHRTLSDEDTRQAQTPMRAGFNFEQRGRGRGEAERAPFSNGMSLEEPSFRPKSQHPRISGLPLNTSTGNTFPIDDSWDTRSVGNSAYGIPRANSPDTFWNRDGSRERGRTPSPGPGPTIDNRLHVVRSHSPQPGGSPTRFYATQQQQRSNSNNSGQQHNHLAPPPLLPSYSSPAGSTQESSDDDGSSAKSTFSLPRKMSSSSGISMLHSPQPSQMSRAYQRSPSPNSEAGTGGSMTPNLTKPSFNFSRPMSRSNTSHSVHDSATSSPATGNTATANSILNRENKPAPITVPAPLATPSPSADEATEPPLSAGQSYIYAKFSLPRGRLISRDSKTFNGGELQGEFQPPQFERSITDPGSTQDQTQTQSQTETQTQTQIRTETPTPIQNPNTTSPAKSIKRVRPSLEQEQSSTLIASANAETKSVSVQSQSTVRATPAEEKEKDKDAENEPTTAEEHVTRGIECHESGSLKESTYHLRLAAMQNHPTGMLLYALACRHGWGRRPDQTEGVQWLRRAVDTAGLDLASSNPPSPETCDAALQKLLSSSGSGKMNMSEQKARQAQLALAIYELGVSNLNGWGVGQDKALALRCFEIAGRWGDVDAMAEAGYCYAEGVGCKKDLKKAAKYYRMAEKGGMSMVGSSCRQAPSLARAAVASLAARNPLTTDRPTTLFPRLYHIHFWLFFFFFFFSSSSLDIFVFSFPSALPNLLLPTVYISIPSWCRIPFAY</sequence>
<dbReference type="KEGG" id="abe:ARB_00205"/>
<dbReference type="eggNOG" id="ENOG502QV88">
    <property type="taxonomic scope" value="Eukaryota"/>
</dbReference>
<dbReference type="Pfam" id="PF08238">
    <property type="entry name" value="Sel1"/>
    <property type="match status" value="3"/>
</dbReference>
<dbReference type="Proteomes" id="UP000008866">
    <property type="component" value="Unassembled WGS sequence"/>
</dbReference>
<feature type="compositionally biased region" description="Polar residues" evidence="1">
    <location>
        <begin position="14"/>
        <end position="24"/>
    </location>
</feature>
<dbReference type="HOGENOM" id="CLU_011273_0_0_1"/>
<keyword evidence="2" id="KW-1133">Transmembrane helix</keyword>
<dbReference type="SMART" id="SM00671">
    <property type="entry name" value="SEL1"/>
    <property type="match status" value="3"/>
</dbReference>
<keyword evidence="4" id="KW-1185">Reference proteome</keyword>
<feature type="compositionally biased region" description="Basic and acidic residues" evidence="1">
    <location>
        <begin position="547"/>
        <end position="575"/>
    </location>
</feature>
<keyword evidence="2" id="KW-0472">Membrane</keyword>
<dbReference type="GO" id="GO:0032153">
    <property type="term" value="C:cell division site"/>
    <property type="evidence" value="ECO:0007669"/>
    <property type="project" value="TreeGrafter"/>
</dbReference>
<dbReference type="AlphaFoldDB" id="D4AVJ1"/>
<feature type="compositionally biased region" description="Polar residues" evidence="1">
    <location>
        <begin position="322"/>
        <end position="392"/>
    </location>
</feature>
<dbReference type="EMBL" id="ABSU01000013">
    <property type="protein sequence ID" value="EFE32747.1"/>
    <property type="molecule type" value="Genomic_DNA"/>
</dbReference>
<dbReference type="OMA" id="LNGWGIE"/>
<proteinExistence type="predicted"/>
<dbReference type="InterPro" id="IPR006597">
    <property type="entry name" value="Sel1-like"/>
</dbReference>
<name>D4AVJ1_ARTBC</name>
<dbReference type="InterPro" id="IPR052945">
    <property type="entry name" value="Mitotic_Regulator"/>
</dbReference>
<dbReference type="InterPro" id="IPR011990">
    <property type="entry name" value="TPR-like_helical_dom_sf"/>
</dbReference>
<feature type="compositionally biased region" description="Low complexity" evidence="1">
    <location>
        <begin position="311"/>
        <end position="321"/>
    </location>
</feature>
<comment type="caution">
    <text evidence="3">The sequence shown here is derived from an EMBL/GenBank/DDBJ whole genome shotgun (WGS) entry which is preliminary data.</text>
</comment>
<feature type="region of interest" description="Disordered" evidence="1">
    <location>
        <begin position="84"/>
        <end position="421"/>
    </location>
</feature>
<evidence type="ECO:0000313" key="4">
    <source>
        <dbReference type="Proteomes" id="UP000008866"/>
    </source>
</evidence>
<dbReference type="GeneID" id="9519423"/>
<feature type="compositionally biased region" description="Basic and acidic residues" evidence="1">
    <location>
        <begin position="137"/>
        <end position="147"/>
    </location>
</feature>
<organism evidence="3 4">
    <name type="scientific">Arthroderma benhamiae (strain ATCC MYA-4681 / CBS 112371)</name>
    <name type="common">Trichophyton mentagrophytes</name>
    <dbReference type="NCBI Taxonomy" id="663331"/>
    <lineage>
        <taxon>Eukaryota</taxon>
        <taxon>Fungi</taxon>
        <taxon>Dikarya</taxon>
        <taxon>Ascomycota</taxon>
        <taxon>Pezizomycotina</taxon>
        <taxon>Eurotiomycetes</taxon>
        <taxon>Eurotiomycetidae</taxon>
        <taxon>Onygenales</taxon>
        <taxon>Arthrodermataceae</taxon>
        <taxon>Trichophyton</taxon>
    </lineage>
</organism>
<dbReference type="RefSeq" id="XP_003013387.1">
    <property type="nucleotide sequence ID" value="XM_003013341.1"/>
</dbReference>
<evidence type="ECO:0000256" key="1">
    <source>
        <dbReference type="SAM" id="MobiDB-lite"/>
    </source>
</evidence>
<feature type="region of interest" description="Disordered" evidence="1">
    <location>
        <begin position="443"/>
        <end position="575"/>
    </location>
</feature>
<protein>
    <submittedName>
        <fullName evidence="3">Cell cycle inhibitor Nif1, putative</fullName>
    </submittedName>
</protein>
<dbReference type="STRING" id="663331.D4AVJ1"/>